<sequence length="1578" mass="175038">MRTQFLTTDYFNTNQTLTFLRLPLPHIQPPPIDLSSSASNLEDEFLRCVDCSSSSVSLQLDSFPIDNALSTFFSNVLPHTIDAGACVLSASLRRRSTGFLQIPEKGSESSDIAYEETATETCVNSDSENSHERTKDSTGGENENVPALLQLEIPELDEDLENACMAEKEKIQLLLEVQACDDNLEMLSVGLANSYGCDVVEAVDTVKATCLDYDMEQKPQIPEEFSPLLDNVRSCDCVLPLFEVDEMGMEDPRWACVENELHSFIESIEVEHCTLNDDLELNCQCLLGSTKISILELIDDHHISKLCLDLESLNSALDVDILQVVETPTATIDAYLLEEFEMLDSDFSESFEAHSICQNTKAPETCHELFHGDTNFKSFDDLIVNSELAVINDSFISLPVPALKDDEKTLSLQVIITGVFPKLEPVPLSASDEIYLDWHLLGEDKCNINVVTAIEKVFSDVQESTIDLSQLPNDGSMLMLDLLLLDDPLDCLNVTQNKIDMPSGRSCTAEQETNVVASSSLSDDECQIIENTEKIAKAQPEKATLGKFSDEDCQIIEDTMLTDDDFGKQAPSPVSMSHFNDLDFFLNPRKAMGNMKMDRRLKAPDDNSALSNGLHKRKAAPPIQMQQLHVQLHTLSLPTNFIVLIDNLRSSFLAVFDDDRKLNGTELSMTNSGQLNLLGLSEESLMEHMTKPTKHLSFMGHGDDNAMDIVTLCAIKLTEVEDSSMFERHPNLLYDFFNAGAAGPSDHLKTGCLLLSHEDISPSILMQKFDMILEYGGPSGISKVSTLSSEQIGARSLHFLEVGLDGPTKALCEGITVALGDRSRIAFEEEAKGSFMNKIFYGGNVECIELEDMLNFGSIMENQILGSSEAAGRTSPWSRHRPVSCIPEESKNRPNDLSFANVIIVINTQNSDKDMIMSRRSTYQKILTLEKRGGQVVERDLILPVDIVLDATTCVAWYDCKNIASKTIAQDEGSPSIPICIENIAANVLTSLSFVFTACILIFEGESNFLGSAMESADELYVAAAGLGIHLQIFCSYSAELTDEIILGSIGQAMKFSEGLLPRLRESETLAESFLTKFPSINPLSAHAIISSGCTLLEFLELSPEGRIQVLRKYHVPEESINLLSVLCKYGELEGSKSGLTDCSSSISSPPDSKNVVCKISSEDRKRKFVPSSFDSMYDSRCPMPSSKITGDRLISLSTRRPLDSELSKGQIISSKSKLFNDEVFVEGGLLDSTSNKDPSNPWWRSNVAGAPKNPQLEDGFTQSSLLLNDRFLDHQEIGMMTKTTQWYNGDTLRDLQEDLIDKANIYSKPMSDGDFQAAEQFVTCSPFVSKMATGHAPKHSRTARRLSFGGSSYPTFPSAEEMNMRYGLEDDSQLRVDGDCMSVGYNWSNSGLKPQKEPMGGSFRDKSTQKFSIYLSKENDFSSDGETPLSKAINSGKLQQGSPWTIDFLNRIKEKRRLMQQHQPFGASAPSSSYREDINRVTKRRSPSILEFYKYRGGSTPSKVTRQQKRQKQDDQPVNDKPTGLTPTWTPTDKRARRTIYLPEMQTLSFATSGTRGQAKLVWRDNVSGSQRSRFSD</sequence>
<feature type="compositionally biased region" description="Polar residues" evidence="1">
    <location>
        <begin position="1568"/>
        <end position="1578"/>
    </location>
</feature>
<gene>
    <name evidence="2" type="ORF">Cgig2_010595</name>
</gene>
<dbReference type="OrthoDB" id="2018152at2759"/>
<dbReference type="EMBL" id="JAKOGI010000028">
    <property type="protein sequence ID" value="KAJ8448708.1"/>
    <property type="molecule type" value="Genomic_DNA"/>
</dbReference>
<dbReference type="InterPro" id="IPR038824">
    <property type="entry name" value="SHOC1-like"/>
</dbReference>
<evidence type="ECO:0000256" key="1">
    <source>
        <dbReference type="SAM" id="MobiDB-lite"/>
    </source>
</evidence>
<protein>
    <recommendedName>
        <fullName evidence="4">Protein SHORTAGE IN CHIASMATA 1</fullName>
    </recommendedName>
</protein>
<feature type="compositionally biased region" description="Basic and acidic residues" evidence="1">
    <location>
        <begin position="128"/>
        <end position="138"/>
    </location>
</feature>
<evidence type="ECO:0008006" key="4">
    <source>
        <dbReference type="Google" id="ProtNLM"/>
    </source>
</evidence>
<feature type="region of interest" description="Disordered" evidence="1">
    <location>
        <begin position="1552"/>
        <end position="1578"/>
    </location>
</feature>
<feature type="region of interest" description="Disordered" evidence="1">
    <location>
        <begin position="110"/>
        <end position="144"/>
    </location>
</feature>
<dbReference type="PANTHER" id="PTHR35764">
    <property type="entry name" value="PROTEIN SHORTAGE IN CHIASMATA 1"/>
    <property type="match status" value="1"/>
</dbReference>
<comment type="caution">
    <text evidence="2">The sequence shown here is derived from an EMBL/GenBank/DDBJ whole genome shotgun (WGS) entry which is preliminary data.</text>
</comment>
<dbReference type="Proteomes" id="UP001153076">
    <property type="component" value="Unassembled WGS sequence"/>
</dbReference>
<name>A0A9Q1QMZ7_9CARY</name>
<reference evidence="2" key="1">
    <citation type="submission" date="2022-04" db="EMBL/GenBank/DDBJ databases">
        <title>Carnegiea gigantea Genome sequencing and assembly v2.</title>
        <authorList>
            <person name="Copetti D."/>
            <person name="Sanderson M.J."/>
            <person name="Burquez A."/>
            <person name="Wojciechowski M.F."/>
        </authorList>
    </citation>
    <scope>NUCLEOTIDE SEQUENCE</scope>
    <source>
        <strain evidence="2">SGP5-SGP5p</strain>
        <tissue evidence="2">Aerial part</tissue>
    </source>
</reference>
<evidence type="ECO:0000313" key="3">
    <source>
        <dbReference type="Proteomes" id="UP001153076"/>
    </source>
</evidence>
<feature type="region of interest" description="Disordered" evidence="1">
    <location>
        <begin position="1462"/>
        <end position="1482"/>
    </location>
</feature>
<dbReference type="PANTHER" id="PTHR35764:SF1">
    <property type="entry name" value="PROTEIN SHORTAGE IN CHIASMATA 1"/>
    <property type="match status" value="1"/>
</dbReference>
<keyword evidence="3" id="KW-1185">Reference proteome</keyword>
<dbReference type="GO" id="GO:0000712">
    <property type="term" value="P:resolution of meiotic recombination intermediates"/>
    <property type="evidence" value="ECO:0007669"/>
    <property type="project" value="TreeGrafter"/>
</dbReference>
<evidence type="ECO:0000313" key="2">
    <source>
        <dbReference type="EMBL" id="KAJ8448708.1"/>
    </source>
</evidence>
<organism evidence="2 3">
    <name type="scientific">Carnegiea gigantea</name>
    <dbReference type="NCBI Taxonomy" id="171969"/>
    <lineage>
        <taxon>Eukaryota</taxon>
        <taxon>Viridiplantae</taxon>
        <taxon>Streptophyta</taxon>
        <taxon>Embryophyta</taxon>
        <taxon>Tracheophyta</taxon>
        <taxon>Spermatophyta</taxon>
        <taxon>Magnoliopsida</taxon>
        <taxon>eudicotyledons</taxon>
        <taxon>Gunneridae</taxon>
        <taxon>Pentapetalae</taxon>
        <taxon>Caryophyllales</taxon>
        <taxon>Cactineae</taxon>
        <taxon>Cactaceae</taxon>
        <taxon>Cactoideae</taxon>
        <taxon>Echinocereeae</taxon>
        <taxon>Carnegiea</taxon>
    </lineage>
</organism>
<proteinExistence type="predicted"/>
<accession>A0A9Q1QMZ7</accession>
<feature type="region of interest" description="Disordered" evidence="1">
    <location>
        <begin position="1496"/>
        <end position="1537"/>
    </location>
</feature>